<sequence length="74" mass="8671">MMTQLDFLSKHVINDGFKSVNTVGTRTRHCPEDAKFDTLYNEEVQYTGNQMRGSHLNYPRLGRNQGWTKEMDNF</sequence>
<organism evidence="1 2">
    <name type="scientific">Solanum verrucosum</name>
    <dbReference type="NCBI Taxonomy" id="315347"/>
    <lineage>
        <taxon>Eukaryota</taxon>
        <taxon>Viridiplantae</taxon>
        <taxon>Streptophyta</taxon>
        <taxon>Embryophyta</taxon>
        <taxon>Tracheophyta</taxon>
        <taxon>Spermatophyta</taxon>
        <taxon>Magnoliopsida</taxon>
        <taxon>eudicotyledons</taxon>
        <taxon>Gunneridae</taxon>
        <taxon>Pentapetalae</taxon>
        <taxon>asterids</taxon>
        <taxon>lamiids</taxon>
        <taxon>Solanales</taxon>
        <taxon>Solanaceae</taxon>
        <taxon>Solanoideae</taxon>
        <taxon>Solaneae</taxon>
        <taxon>Solanum</taxon>
    </lineage>
</organism>
<protein>
    <submittedName>
        <fullName evidence="1">Uncharacterized protein</fullName>
    </submittedName>
</protein>
<evidence type="ECO:0000313" key="1">
    <source>
        <dbReference type="EMBL" id="WMV37805.1"/>
    </source>
</evidence>
<proteinExistence type="predicted"/>
<gene>
    <name evidence="1" type="ORF">MTR67_031190</name>
</gene>
<dbReference type="AlphaFoldDB" id="A0AAF0ZFP1"/>
<reference evidence="1" key="1">
    <citation type="submission" date="2023-08" db="EMBL/GenBank/DDBJ databases">
        <title>A de novo genome assembly of Solanum verrucosum Schlechtendal, a Mexican diploid species geographically isolated from the other diploid A-genome species in potato relatives.</title>
        <authorList>
            <person name="Hosaka K."/>
        </authorList>
    </citation>
    <scope>NUCLEOTIDE SEQUENCE</scope>
    <source>
        <tissue evidence="1">Young leaves</tissue>
    </source>
</reference>
<name>A0AAF0ZFP1_SOLVR</name>
<dbReference type="Proteomes" id="UP001234989">
    <property type="component" value="Chromosome 7"/>
</dbReference>
<evidence type="ECO:0000313" key="2">
    <source>
        <dbReference type="Proteomes" id="UP001234989"/>
    </source>
</evidence>
<accession>A0AAF0ZFP1</accession>
<dbReference type="EMBL" id="CP133618">
    <property type="protein sequence ID" value="WMV37805.1"/>
    <property type="molecule type" value="Genomic_DNA"/>
</dbReference>
<keyword evidence="2" id="KW-1185">Reference proteome</keyword>